<reference evidence="1 2" key="1">
    <citation type="submission" date="2016-01" db="EMBL/GenBank/DDBJ databases">
        <title>Draft Genome Sequences of Seven Thermophilic Sporeformers Isolated from Foods.</title>
        <authorList>
            <person name="Berendsen E.M."/>
            <person name="Wells-Bennik M.H."/>
            <person name="Krawcyk A.O."/>
            <person name="De Jong A."/>
            <person name="Holsappel S."/>
            <person name="Eijlander R.T."/>
            <person name="Kuipers O.P."/>
        </authorList>
    </citation>
    <scope>NUCLEOTIDE SEQUENCE [LARGE SCALE GENOMIC DNA]</scope>
    <source>
        <strain evidence="1 2">B4135</strain>
    </source>
</reference>
<evidence type="ECO:0000313" key="1">
    <source>
        <dbReference type="EMBL" id="KYD09501.1"/>
    </source>
</evidence>
<dbReference type="Proteomes" id="UP000075683">
    <property type="component" value="Unassembled WGS sequence"/>
</dbReference>
<proteinExistence type="predicted"/>
<dbReference type="AlphaFoldDB" id="A0A150LAX7"/>
<protein>
    <submittedName>
        <fullName evidence="1">Uncharacterized protein</fullName>
    </submittedName>
</protein>
<comment type="caution">
    <text evidence="1">The sequence shown here is derived from an EMBL/GenBank/DDBJ whole genome shotgun (WGS) entry which is preliminary data.</text>
</comment>
<evidence type="ECO:0000313" key="2">
    <source>
        <dbReference type="Proteomes" id="UP000075683"/>
    </source>
</evidence>
<organism evidence="1 2">
    <name type="scientific">Caldibacillus debilis</name>
    <dbReference type="NCBI Taxonomy" id="301148"/>
    <lineage>
        <taxon>Bacteria</taxon>
        <taxon>Bacillati</taxon>
        <taxon>Bacillota</taxon>
        <taxon>Bacilli</taxon>
        <taxon>Bacillales</taxon>
        <taxon>Bacillaceae</taxon>
        <taxon>Caldibacillus</taxon>
    </lineage>
</organism>
<accession>A0A150LAX7</accession>
<name>A0A150LAX7_9BACI</name>
<dbReference type="EMBL" id="LQYT01000130">
    <property type="protein sequence ID" value="KYD09501.1"/>
    <property type="molecule type" value="Genomic_DNA"/>
</dbReference>
<gene>
    <name evidence="1" type="ORF">B4135_3825</name>
</gene>
<sequence length="45" mass="5218">MEFHFPFNIPLWTPCLWKAYSVLSGKMLYLFLSMSSHGEGSDHVL</sequence>